<evidence type="ECO:0000313" key="4">
    <source>
        <dbReference type="Proteomes" id="UP000192223"/>
    </source>
</evidence>
<dbReference type="PROSITE" id="PS50141">
    <property type="entry name" value="A_DEAMIN_EDITASE"/>
    <property type="match status" value="1"/>
</dbReference>
<evidence type="ECO:0000259" key="2">
    <source>
        <dbReference type="PROSITE" id="PS50137"/>
    </source>
</evidence>
<accession>A0A7F5R0J6</accession>
<evidence type="ECO:0000259" key="3">
    <source>
        <dbReference type="PROSITE" id="PS50141"/>
    </source>
</evidence>
<evidence type="ECO:0000256" key="1">
    <source>
        <dbReference type="PROSITE-ProRule" id="PRU00266"/>
    </source>
</evidence>
<feature type="domain" description="DRBM" evidence="2">
    <location>
        <begin position="543"/>
        <end position="579"/>
    </location>
</feature>
<keyword evidence="1" id="KW-0694">RNA-binding</keyword>
<dbReference type="GO" id="GO:0003725">
    <property type="term" value="F:double-stranded RNA binding"/>
    <property type="evidence" value="ECO:0007669"/>
    <property type="project" value="TreeGrafter"/>
</dbReference>
<keyword evidence="4" id="KW-1185">Reference proteome</keyword>
<dbReference type="GO" id="GO:0006382">
    <property type="term" value="P:adenosine to inosine editing"/>
    <property type="evidence" value="ECO:0007669"/>
    <property type="project" value="TreeGrafter"/>
</dbReference>
<dbReference type="GO" id="GO:0008251">
    <property type="term" value="F:tRNA-specific adenosine deaminase activity"/>
    <property type="evidence" value="ECO:0007669"/>
    <property type="project" value="TreeGrafter"/>
</dbReference>
<dbReference type="GO" id="GO:0003726">
    <property type="term" value="F:double-stranded RNA adenosine deaminase activity"/>
    <property type="evidence" value="ECO:0007669"/>
    <property type="project" value="TreeGrafter"/>
</dbReference>
<evidence type="ECO:0000313" key="6">
    <source>
        <dbReference type="RefSeq" id="XP_025831167.1"/>
    </source>
</evidence>
<dbReference type="InterPro" id="IPR014720">
    <property type="entry name" value="dsRBD_dom"/>
</dbReference>
<dbReference type="GeneID" id="108741659"/>
<dbReference type="Pfam" id="PF00035">
    <property type="entry name" value="dsrm"/>
    <property type="match status" value="1"/>
</dbReference>
<dbReference type="Pfam" id="PF02137">
    <property type="entry name" value="A_deamin"/>
    <property type="match status" value="1"/>
</dbReference>
<organism evidence="4 5">
    <name type="scientific">Agrilus planipennis</name>
    <name type="common">Emerald ash borer</name>
    <name type="synonym">Agrilus marcopoli</name>
    <dbReference type="NCBI Taxonomy" id="224129"/>
    <lineage>
        <taxon>Eukaryota</taxon>
        <taxon>Metazoa</taxon>
        <taxon>Ecdysozoa</taxon>
        <taxon>Arthropoda</taxon>
        <taxon>Hexapoda</taxon>
        <taxon>Insecta</taxon>
        <taxon>Pterygota</taxon>
        <taxon>Neoptera</taxon>
        <taxon>Endopterygota</taxon>
        <taxon>Coleoptera</taxon>
        <taxon>Polyphaga</taxon>
        <taxon>Elateriformia</taxon>
        <taxon>Buprestoidea</taxon>
        <taxon>Buprestidae</taxon>
        <taxon>Agrilinae</taxon>
        <taxon>Agrilus</taxon>
    </lineage>
</organism>
<dbReference type="SUPFAM" id="SSF54768">
    <property type="entry name" value="dsRNA-binding domain-like"/>
    <property type="match status" value="5"/>
</dbReference>
<dbReference type="RefSeq" id="XP_025831166.1">
    <property type="nucleotide sequence ID" value="XM_025975381.1"/>
</dbReference>
<name>A0A7F5R0J6_AGRPL</name>
<dbReference type="GO" id="GO:0005737">
    <property type="term" value="C:cytoplasm"/>
    <property type="evidence" value="ECO:0007669"/>
    <property type="project" value="TreeGrafter"/>
</dbReference>
<feature type="domain" description="DRBM" evidence="2">
    <location>
        <begin position="165"/>
        <end position="231"/>
    </location>
</feature>
<dbReference type="GO" id="GO:0005730">
    <property type="term" value="C:nucleolus"/>
    <property type="evidence" value="ECO:0007669"/>
    <property type="project" value="TreeGrafter"/>
</dbReference>
<dbReference type="GO" id="GO:0006396">
    <property type="term" value="P:RNA processing"/>
    <property type="evidence" value="ECO:0007669"/>
    <property type="project" value="InterPro"/>
</dbReference>
<dbReference type="Proteomes" id="UP000192223">
    <property type="component" value="Unplaced"/>
</dbReference>
<dbReference type="Gene3D" id="3.30.160.20">
    <property type="match status" value="5"/>
</dbReference>
<dbReference type="SMART" id="SM00358">
    <property type="entry name" value="DSRM"/>
    <property type="match status" value="5"/>
</dbReference>
<dbReference type="PROSITE" id="PS50137">
    <property type="entry name" value="DS_RBD"/>
    <property type="match status" value="4"/>
</dbReference>
<reference evidence="5 6" key="1">
    <citation type="submission" date="2025-04" db="UniProtKB">
        <authorList>
            <consortium name="RefSeq"/>
        </authorList>
    </citation>
    <scope>IDENTIFICATION</scope>
    <source>
        <tissue evidence="5 6">Entire body</tissue>
    </source>
</reference>
<dbReference type="PANTHER" id="PTHR10910">
    <property type="entry name" value="EUKARYOTE SPECIFIC DSRNA BINDING PROTEIN"/>
    <property type="match status" value="1"/>
</dbReference>
<dbReference type="SMART" id="SM00552">
    <property type="entry name" value="ADEAMc"/>
    <property type="match status" value="1"/>
</dbReference>
<proteinExistence type="predicted"/>
<feature type="domain" description="A to I editase" evidence="3">
    <location>
        <begin position="646"/>
        <end position="959"/>
    </location>
</feature>
<feature type="domain" description="DRBM" evidence="2">
    <location>
        <begin position="407"/>
        <end position="485"/>
    </location>
</feature>
<dbReference type="RefSeq" id="XP_025831167.1">
    <property type="nucleotide sequence ID" value="XM_025975382.1"/>
</dbReference>
<protein>
    <submittedName>
        <fullName evidence="5 6">Double-stranded RNA-specific editase Adar isoform X1</fullName>
    </submittedName>
</protein>
<gene>
    <name evidence="5 6" type="primary">LOC108741659</name>
</gene>
<evidence type="ECO:0000313" key="5">
    <source>
        <dbReference type="RefSeq" id="XP_025831166.1"/>
    </source>
</evidence>
<sequence length="959" mass="107726">MPIVQDSTGDKHIDNFCATVESLNLNTTEMITECLKNNLKNPVTILDELKVCVDYVELGQTQSKYGPIYTTLITVNGVEFIGEGWSKVIAKTKAAEKALTALVGFVESYEFNRPNGISGGRNEIIKGMQSMQYSISDDNIDMFSEIARNLQPHTKEMIRECLKNNFKNPLNILDQLKVSIEYGELEQIGSKYGPLYRTWVTINGVEFIGEGWSKIIAKTKAVEKALTALIQFSGNDEFNRSNVISGGRNEIIKEMQSVQHSIDDDIIDMFSETARNLQPHIKEMIRECLKENLKNPVSILNELEVLVDYVELEQSESEYGPIFRTSVFVNGVEFIGQSWLQVIAKTKAAEKALTALVQIVESYEFNSPNGISRGENEIIKEMQSEQHSIGVVNFDNFSATARNLQPHAKEMIRECLKNNFKNPVNILDELKVSVDYGELEETRSEYGSIYRTSVVVNGVEFIGEGWSKIIAKTKAVQKALTALVESSESYECNRPDGISDARNGTFKGNSSGTTAYPVMILNYLYSEEAKYELEENSKRTFDRFKCIVRLKGQEFHGTGSSKKNAKYAAALEALTALQTLHPSLIQALRKCSAPPDKLIFADRVRRMIYDKLSDLARDNPNILKRKVLAGIVMTKDECLHDLTVICVATGTKCINGGNICPFGNALNDMHAEIVTRRCLLDYFYDQLELTLIKGEQHNSIFVCDGNGCRLKEGIKFHLYISTTPCGAANLPFSRKDSGNNSSMRIRAKMEAVHGTVPVDGNTTIQTWDGVLLGAKLLNMSCSDKIARWNVLGLQGSLLSRLMDPVYLSSVILGRPNVDECQVQRALFGRIEQTLGDLPNPYRHNKSELYLTSSRDSRCTDNAPDFCVNWTIGRVRHEIIDTATGRTKEGPSRLSKYNLFQRFLRLEEFTSSQNMRNGTTYLDSKSKARKYNKAKNELFSAFADAKLGHWVKKPLEQDQF</sequence>
<feature type="domain" description="DRBM" evidence="2">
    <location>
        <begin position="26"/>
        <end position="104"/>
    </location>
</feature>
<dbReference type="PANTHER" id="PTHR10910:SF62">
    <property type="entry name" value="AT07585P-RELATED"/>
    <property type="match status" value="1"/>
</dbReference>
<dbReference type="KEGG" id="apln:108741659"/>
<dbReference type="InterPro" id="IPR002466">
    <property type="entry name" value="A_deamin"/>
</dbReference>
<dbReference type="OrthoDB" id="10268011at2759"/>
<dbReference type="AlphaFoldDB" id="A0A7F5R0J6"/>
<dbReference type="GO" id="GO:0010468">
    <property type="term" value="P:regulation of gene expression"/>
    <property type="evidence" value="ECO:0007669"/>
    <property type="project" value="UniProtKB-ARBA"/>
</dbReference>